<dbReference type="Proteomes" id="UP000490535">
    <property type="component" value="Unassembled WGS sequence"/>
</dbReference>
<organism evidence="1 2">
    <name type="scientific">Acinetobacter bereziniae</name>
    <name type="common">Acinetobacter genomosp. 10</name>
    <dbReference type="NCBI Taxonomy" id="106648"/>
    <lineage>
        <taxon>Bacteria</taxon>
        <taxon>Pseudomonadati</taxon>
        <taxon>Pseudomonadota</taxon>
        <taxon>Gammaproteobacteria</taxon>
        <taxon>Moraxellales</taxon>
        <taxon>Moraxellaceae</taxon>
        <taxon>Acinetobacter</taxon>
    </lineage>
</organism>
<evidence type="ECO:0000313" key="2">
    <source>
        <dbReference type="Proteomes" id="UP000490535"/>
    </source>
</evidence>
<dbReference type="InterPro" id="IPR022205">
    <property type="entry name" value="DUF3732"/>
</dbReference>
<protein>
    <recommendedName>
        <fullName evidence="3">DUF3732 domain-containing protein</fullName>
    </recommendedName>
</protein>
<dbReference type="AlphaFoldDB" id="A0A833UTB4"/>
<accession>A0A833UTB4</accession>
<evidence type="ECO:0008006" key="3">
    <source>
        <dbReference type="Google" id="ProtNLM"/>
    </source>
</evidence>
<dbReference type="EMBL" id="WNDP01000090">
    <property type="protein sequence ID" value="KAF1022559.1"/>
    <property type="molecule type" value="Genomic_DNA"/>
</dbReference>
<comment type="caution">
    <text evidence="1">The sequence shown here is derived from an EMBL/GenBank/DDBJ whole genome shotgun (WGS) entry which is preliminary data.</text>
</comment>
<proteinExistence type="predicted"/>
<evidence type="ECO:0000313" key="1">
    <source>
        <dbReference type="EMBL" id="KAF1022559.1"/>
    </source>
</evidence>
<reference evidence="2" key="1">
    <citation type="journal article" date="2020" name="MBio">
        <title>Horizontal gene transfer to a defensive symbiont with a reduced genome amongst a multipartite beetle microbiome.</title>
        <authorList>
            <person name="Waterworth S.C."/>
            <person name="Florez L.V."/>
            <person name="Rees E.R."/>
            <person name="Hertweck C."/>
            <person name="Kaltenpoth M."/>
            <person name="Kwan J.C."/>
        </authorList>
    </citation>
    <scope>NUCLEOTIDE SEQUENCE [LARGE SCALE GENOMIC DNA]</scope>
</reference>
<dbReference type="Pfam" id="PF12532">
    <property type="entry name" value="DUF3732"/>
    <property type="match status" value="1"/>
</dbReference>
<gene>
    <name evidence="1" type="ORF">GAK29_03178</name>
</gene>
<sequence>MEDKIEKFINIVEVNKSDEILSFINKPNFFYSNNVFGKLRIKEEKIQREIDKIIIKIRKVESLTNRANDFSSAVKLESSRVVNFEWLKDKLSEESYCVACGSNNNQLGILINNLDEKVRRINKLSGVLYENPIADVEIENLKSDLLKNQNKLHEVRRNILALEIDNSSKQGSLNKIYVLIGRIQALLINYNENNNEDDLSLQIQELNSEIQKIDLFFMNSGKLDLEYKTNKEIGSLIKLYADNFELESRGKITLDKVELTLRFDKNNSETKEFLWEVGSGENWMGYHISTFLALHEYFSKQKNSPIFNFLVIDQPSQVYFPTAVSGYNELDNISISENLENYTRNHDLNATKRIFEMLEYGLNRSNYNYQIIVLEHADQSIWGNLKNTIEVRNWKSIDDGLIPKHWIRSEV</sequence>
<name>A0A833UTB4_ACIBZ</name>